<keyword evidence="3" id="KW-1185">Reference proteome</keyword>
<gene>
    <name evidence="2" type="ORF">GO499_16610</name>
</gene>
<proteinExistence type="predicted"/>
<evidence type="ECO:0000313" key="2">
    <source>
        <dbReference type="EMBL" id="QHQ36678.1"/>
    </source>
</evidence>
<accession>A0A6P1T1R2</accession>
<dbReference type="InterPro" id="IPR025351">
    <property type="entry name" value="Pvc16_N"/>
</dbReference>
<dbReference type="Pfam" id="PF14065">
    <property type="entry name" value="Pvc16_N"/>
    <property type="match status" value="1"/>
</dbReference>
<name>A0A6P1T1R2_9RHOB</name>
<evidence type="ECO:0000313" key="3">
    <source>
        <dbReference type="Proteomes" id="UP000464495"/>
    </source>
</evidence>
<dbReference type="RefSeq" id="WP_161863225.1">
    <property type="nucleotide sequence ID" value="NZ_CP046620.1"/>
</dbReference>
<protein>
    <submittedName>
        <fullName evidence="2">DUF4255 domain-containing protein</fullName>
    </submittedName>
</protein>
<sequence length="443" mass="47039">MSNVLAIAAVTQLLKDKLNDALINGEASQAMGADFTVTALPPNRVVAENVADQPTQLNLFLYRVSPNAALRNSDLPTRNKAGELTCRPRLALDLHYILTAVSGEELHAEILLGYAMQLFHETAMLPREAIRNALELAMIDEILPEEFDPIRASEIADQVEMLKITPRTLSMDDMSKLWTAFQASYRTTVAYDVSLVLIERELPTRATLPVLSRGGLRDPVTGRDPGVSLRPDLFPSVPTLSRVLSADDHPVIRLGGAVSLEGFALDGAEVTVRFREPGTQTRLELPPRAPVAGSRLSVDLPPAAPLAPGSSLAGTANDPASWRIGSYLVDVSVRSTDGRVSTSNALPIALAPRSAASVTPAGEDMTLTLTSAPPIRAGQAVEILAGQASRPVTSPTTAVSEASATFSGLPAGPLPVRLRVDGIDSPVIDRTTSPPSLETVLIP</sequence>
<evidence type="ECO:0000259" key="1">
    <source>
        <dbReference type="Pfam" id="PF14065"/>
    </source>
</evidence>
<dbReference type="EMBL" id="CP046620">
    <property type="protein sequence ID" value="QHQ36678.1"/>
    <property type="molecule type" value="Genomic_DNA"/>
</dbReference>
<reference evidence="2 3" key="1">
    <citation type="submission" date="2019-12" db="EMBL/GenBank/DDBJ databases">
        <title>Complete genome sequence of Algicella marina strain 9Alg 56(T) isolated from the red alga Tichocarpus crinitus.</title>
        <authorList>
            <person name="Kim S.-G."/>
            <person name="Nedashkovskaya O.I."/>
        </authorList>
    </citation>
    <scope>NUCLEOTIDE SEQUENCE [LARGE SCALE GENOMIC DNA]</scope>
    <source>
        <strain evidence="2 3">9Alg 56</strain>
    </source>
</reference>
<dbReference type="AlphaFoldDB" id="A0A6P1T1R2"/>
<dbReference type="Proteomes" id="UP000464495">
    <property type="component" value="Chromosome"/>
</dbReference>
<organism evidence="2 3">
    <name type="scientific">Algicella marina</name>
    <dbReference type="NCBI Taxonomy" id="2683284"/>
    <lineage>
        <taxon>Bacteria</taxon>
        <taxon>Pseudomonadati</taxon>
        <taxon>Pseudomonadota</taxon>
        <taxon>Alphaproteobacteria</taxon>
        <taxon>Rhodobacterales</taxon>
        <taxon>Paracoccaceae</taxon>
        <taxon>Algicella</taxon>
    </lineage>
</organism>
<dbReference type="KEGG" id="amaq:GO499_16610"/>
<feature type="domain" description="Pvc16 N-terminal" evidence="1">
    <location>
        <begin position="9"/>
        <end position="211"/>
    </location>
</feature>